<evidence type="ECO:0000313" key="2">
    <source>
        <dbReference type="EMBL" id="EDR04318.1"/>
    </source>
</evidence>
<accession>B0DMN5</accession>
<name>B0DMN5_LACBS</name>
<evidence type="ECO:0000256" key="1">
    <source>
        <dbReference type="SAM" id="MobiDB-lite"/>
    </source>
</evidence>
<dbReference type="EMBL" id="DS547119">
    <property type="protein sequence ID" value="EDR04318.1"/>
    <property type="molecule type" value="Genomic_DNA"/>
</dbReference>
<sequence length="236" mass="26220">MKLNYSNFHLDESSSHLRSHSDTKILDERRVGLETYLRAILSAKEDTRRGSFAFEEFLGIPVVRQELQSRLQDDINKRDDLSDRGDVGASVAAKSKLAVVLARIGALGKGLEELAVAGMSEGELQRRTDMIARLHNNHEKLRSRETMPPPHPAEILWEARSTLLVLTSNSPPPTPSPPPPSESSEKWLVYPSTSQQHSQHPTSVSSFDSGLARPPPMSQPSGFGWQQFHGVGRGRR</sequence>
<feature type="compositionally biased region" description="Low complexity" evidence="1">
    <location>
        <begin position="191"/>
        <end position="206"/>
    </location>
</feature>
<feature type="compositionally biased region" description="Pro residues" evidence="1">
    <location>
        <begin position="170"/>
        <end position="181"/>
    </location>
</feature>
<dbReference type="HOGENOM" id="CLU_1175605_0_0_1"/>
<dbReference type="GeneID" id="6080707"/>
<gene>
    <name evidence="2" type="ORF">LACBIDRAFT_304925</name>
</gene>
<dbReference type="STRING" id="486041.B0DMN5"/>
<protein>
    <submittedName>
        <fullName evidence="2">Predicted protein</fullName>
    </submittedName>
</protein>
<dbReference type="InParanoid" id="B0DMN5"/>
<dbReference type="AlphaFoldDB" id="B0DMN5"/>
<evidence type="ECO:0000313" key="3">
    <source>
        <dbReference type="Proteomes" id="UP000001194"/>
    </source>
</evidence>
<dbReference type="KEGG" id="lbc:LACBIDRAFT_304925"/>
<dbReference type="RefSeq" id="XP_001885209.1">
    <property type="nucleotide sequence ID" value="XM_001885174.1"/>
</dbReference>
<keyword evidence="3" id="KW-1185">Reference proteome</keyword>
<dbReference type="OrthoDB" id="428895at2759"/>
<dbReference type="Proteomes" id="UP000001194">
    <property type="component" value="Unassembled WGS sequence"/>
</dbReference>
<organism evidence="3">
    <name type="scientific">Laccaria bicolor (strain S238N-H82 / ATCC MYA-4686)</name>
    <name type="common">Bicoloured deceiver</name>
    <name type="synonym">Laccaria laccata var. bicolor</name>
    <dbReference type="NCBI Taxonomy" id="486041"/>
    <lineage>
        <taxon>Eukaryota</taxon>
        <taxon>Fungi</taxon>
        <taxon>Dikarya</taxon>
        <taxon>Basidiomycota</taxon>
        <taxon>Agaricomycotina</taxon>
        <taxon>Agaricomycetes</taxon>
        <taxon>Agaricomycetidae</taxon>
        <taxon>Agaricales</taxon>
        <taxon>Agaricineae</taxon>
        <taxon>Hydnangiaceae</taxon>
        <taxon>Laccaria</taxon>
    </lineage>
</organism>
<feature type="region of interest" description="Disordered" evidence="1">
    <location>
        <begin position="166"/>
        <end position="236"/>
    </location>
</feature>
<reference evidence="2 3" key="1">
    <citation type="journal article" date="2008" name="Nature">
        <title>The genome of Laccaria bicolor provides insights into mycorrhizal symbiosis.</title>
        <authorList>
            <person name="Martin F."/>
            <person name="Aerts A."/>
            <person name="Ahren D."/>
            <person name="Brun A."/>
            <person name="Danchin E.G.J."/>
            <person name="Duchaussoy F."/>
            <person name="Gibon J."/>
            <person name="Kohler A."/>
            <person name="Lindquist E."/>
            <person name="Pereda V."/>
            <person name="Salamov A."/>
            <person name="Shapiro H.J."/>
            <person name="Wuyts J."/>
            <person name="Blaudez D."/>
            <person name="Buee M."/>
            <person name="Brokstein P."/>
            <person name="Canbaeck B."/>
            <person name="Cohen D."/>
            <person name="Courty P.E."/>
            <person name="Coutinho P.M."/>
            <person name="Delaruelle C."/>
            <person name="Detter J.C."/>
            <person name="Deveau A."/>
            <person name="DiFazio S."/>
            <person name="Duplessis S."/>
            <person name="Fraissinet-Tachet L."/>
            <person name="Lucic E."/>
            <person name="Frey-Klett P."/>
            <person name="Fourrey C."/>
            <person name="Feussner I."/>
            <person name="Gay G."/>
            <person name="Grimwood J."/>
            <person name="Hoegger P.J."/>
            <person name="Jain P."/>
            <person name="Kilaru S."/>
            <person name="Labbe J."/>
            <person name="Lin Y.C."/>
            <person name="Legue V."/>
            <person name="Le Tacon F."/>
            <person name="Marmeisse R."/>
            <person name="Melayah D."/>
            <person name="Montanini B."/>
            <person name="Muratet M."/>
            <person name="Nehls U."/>
            <person name="Niculita-Hirzel H."/>
            <person name="Oudot-Le Secq M.P."/>
            <person name="Peter M."/>
            <person name="Quesneville H."/>
            <person name="Rajashekar B."/>
            <person name="Reich M."/>
            <person name="Rouhier N."/>
            <person name="Schmutz J."/>
            <person name="Yin T."/>
            <person name="Chalot M."/>
            <person name="Henrissat B."/>
            <person name="Kuees U."/>
            <person name="Lucas S."/>
            <person name="Van de Peer Y."/>
            <person name="Podila G.K."/>
            <person name="Polle A."/>
            <person name="Pukkila P.J."/>
            <person name="Richardson P.M."/>
            <person name="Rouze P."/>
            <person name="Sanders I.R."/>
            <person name="Stajich J.E."/>
            <person name="Tunlid A."/>
            <person name="Tuskan G."/>
            <person name="Grigoriev I.V."/>
        </authorList>
    </citation>
    <scope>NUCLEOTIDE SEQUENCE [LARGE SCALE GENOMIC DNA]</scope>
    <source>
        <strain evidence="3">S238N-H82 / ATCC MYA-4686</strain>
    </source>
</reference>
<proteinExistence type="predicted"/>